<evidence type="ECO:0000256" key="1">
    <source>
        <dbReference type="SAM" id="Phobius"/>
    </source>
</evidence>
<evidence type="ECO:0000313" key="2">
    <source>
        <dbReference type="EMBL" id="MEJ5219887.1"/>
    </source>
</evidence>
<dbReference type="RefSeq" id="WP_339404550.1">
    <property type="nucleotide sequence ID" value="NZ_JBBGAZ010000013.1"/>
</dbReference>
<comment type="caution">
    <text evidence="2">The sequence shown here is derived from an EMBL/GenBank/DDBJ whole genome shotgun (WGS) entry which is preliminary data.</text>
</comment>
<feature type="transmembrane region" description="Helical" evidence="1">
    <location>
        <begin position="7"/>
        <end position="26"/>
    </location>
</feature>
<organism evidence="2 3">
    <name type="scientific">Cognatishimia coralii</name>
    <dbReference type="NCBI Taxonomy" id="3083254"/>
    <lineage>
        <taxon>Bacteria</taxon>
        <taxon>Pseudomonadati</taxon>
        <taxon>Pseudomonadota</taxon>
        <taxon>Alphaproteobacteria</taxon>
        <taxon>Rhodobacterales</taxon>
        <taxon>Paracoccaceae</taxon>
        <taxon>Cognatishimia</taxon>
    </lineage>
</organism>
<name>A0ABU8QKC9_9RHOB</name>
<evidence type="ECO:0000313" key="3">
    <source>
        <dbReference type="Proteomes" id="UP001368270"/>
    </source>
</evidence>
<reference evidence="2 3" key="1">
    <citation type="submission" date="2024-03" db="EMBL/GenBank/DDBJ databases">
        <title>Cognatishimia coralii sp. nov., a marine bacterium isolated from coral surrounding seawater.</title>
        <authorList>
            <person name="Liu X."/>
            <person name="Liu S."/>
            <person name="Sun H."/>
            <person name="Zhang Y."/>
        </authorList>
    </citation>
    <scope>NUCLEOTIDE SEQUENCE [LARGE SCALE GENOMIC DNA]</scope>
    <source>
        <strain evidence="2 3">D5M38</strain>
    </source>
</reference>
<keyword evidence="1" id="KW-0812">Transmembrane</keyword>
<keyword evidence="3" id="KW-1185">Reference proteome</keyword>
<dbReference type="Proteomes" id="UP001368270">
    <property type="component" value="Unassembled WGS sequence"/>
</dbReference>
<keyword evidence="1" id="KW-1133">Transmembrane helix</keyword>
<dbReference type="EMBL" id="JBBGAZ010000013">
    <property type="protein sequence ID" value="MEJ5219887.1"/>
    <property type="molecule type" value="Genomic_DNA"/>
</dbReference>
<gene>
    <name evidence="2" type="ORF">WG622_16645</name>
</gene>
<sequence>MKLLLRLGVFVVVLIVDLLIMIYAAFGRGVPYADISTEPLLPQSAIEAAVVADRPIRNATVSAHRRICYTVHPESNPNRDCYCLRG</sequence>
<accession>A0ABU8QKC9</accession>
<keyword evidence="1" id="KW-0472">Membrane</keyword>
<protein>
    <submittedName>
        <fullName evidence="2">Uncharacterized protein</fullName>
    </submittedName>
</protein>
<proteinExistence type="predicted"/>